<dbReference type="Proteomes" id="UP000295375">
    <property type="component" value="Unassembled WGS sequence"/>
</dbReference>
<dbReference type="InterPro" id="IPR011234">
    <property type="entry name" value="Fumarylacetoacetase-like_C"/>
</dbReference>
<evidence type="ECO:0000259" key="2">
    <source>
        <dbReference type="Pfam" id="PF01557"/>
    </source>
</evidence>
<keyword evidence="1" id="KW-0479">Metal-binding</keyword>
<reference evidence="3 4" key="1">
    <citation type="submission" date="2019-03" db="EMBL/GenBank/DDBJ databases">
        <title>Genomic Encyclopedia of Type Strains, Phase IV (KMG-IV): sequencing the most valuable type-strain genomes for metagenomic binning, comparative biology and taxonomic classification.</title>
        <authorList>
            <person name="Goeker M."/>
        </authorList>
    </citation>
    <scope>NUCLEOTIDE SEQUENCE [LARGE SCALE GENOMIC DNA]</scope>
    <source>
        <strain evidence="3 4">DSM 103792</strain>
    </source>
</reference>
<dbReference type="EMBL" id="SNYM01000002">
    <property type="protein sequence ID" value="TDQ50462.1"/>
    <property type="molecule type" value="Genomic_DNA"/>
</dbReference>
<proteinExistence type="predicted"/>
<dbReference type="OrthoDB" id="9805307at2"/>
<dbReference type="RefSeq" id="WP_133587646.1">
    <property type="nucleotide sequence ID" value="NZ_CP037953.1"/>
</dbReference>
<organism evidence="3 4">
    <name type="scientific">Permianibacter aggregans</name>
    <dbReference type="NCBI Taxonomy" id="1510150"/>
    <lineage>
        <taxon>Bacteria</taxon>
        <taxon>Pseudomonadati</taxon>
        <taxon>Pseudomonadota</taxon>
        <taxon>Gammaproteobacteria</taxon>
        <taxon>Pseudomonadales</taxon>
        <taxon>Pseudomonadaceae</taxon>
        <taxon>Permianibacter</taxon>
    </lineage>
</organism>
<evidence type="ECO:0000256" key="1">
    <source>
        <dbReference type="ARBA" id="ARBA00022723"/>
    </source>
</evidence>
<dbReference type="PANTHER" id="PTHR11820:SF7">
    <property type="entry name" value="ACYLPYRUVASE FAHD1, MITOCHONDRIAL"/>
    <property type="match status" value="1"/>
</dbReference>
<comment type="caution">
    <text evidence="3">The sequence shown here is derived from an EMBL/GenBank/DDBJ whole genome shotgun (WGS) entry which is preliminary data.</text>
</comment>
<evidence type="ECO:0000313" key="4">
    <source>
        <dbReference type="Proteomes" id="UP000295375"/>
    </source>
</evidence>
<dbReference type="AlphaFoldDB" id="A0A4R6UTJ1"/>
<dbReference type="PANTHER" id="PTHR11820">
    <property type="entry name" value="ACYLPYRUVASE"/>
    <property type="match status" value="1"/>
</dbReference>
<dbReference type="GO" id="GO:0046872">
    <property type="term" value="F:metal ion binding"/>
    <property type="evidence" value="ECO:0007669"/>
    <property type="project" value="UniProtKB-KW"/>
</dbReference>
<sequence length="224" mass="24505">MRYAHHWLGDVACDYPLGKAVCVGRNYAAHAKELNNPIPATPILFLKPATSFVPLSPSFSIPGNRGECHHELEVSLLIGERLTNANEADALAAIAGVGLGLDLTLRDWQQSLKNEGKPWELAKAFDGALPLTNFIRRAQLQDLSELEFSLEINGTVRQQGKTSGMLTPIPTLLAYISQHFTLMPGDIVMTGTPAGVAKLQAGDRLILRFLDQEFFTEVQADERA</sequence>
<dbReference type="Pfam" id="PF01557">
    <property type="entry name" value="FAA_hydrolase"/>
    <property type="match status" value="1"/>
</dbReference>
<accession>A0A4R6UTJ1</accession>
<protein>
    <submittedName>
        <fullName evidence="3">2-keto-4-pentenoate hydratase/2-oxohepta-3-ene-1,7-dioic acid hydratase in catechol pathway</fullName>
    </submittedName>
</protein>
<dbReference type="SUPFAM" id="SSF56529">
    <property type="entry name" value="FAH"/>
    <property type="match status" value="1"/>
</dbReference>
<evidence type="ECO:0000313" key="3">
    <source>
        <dbReference type="EMBL" id="TDQ50462.1"/>
    </source>
</evidence>
<dbReference type="GO" id="GO:0018773">
    <property type="term" value="F:acetylpyruvate hydrolase activity"/>
    <property type="evidence" value="ECO:0007669"/>
    <property type="project" value="TreeGrafter"/>
</dbReference>
<feature type="domain" description="Fumarylacetoacetase-like C-terminal" evidence="2">
    <location>
        <begin position="19"/>
        <end position="205"/>
    </location>
</feature>
<dbReference type="Gene3D" id="3.90.850.10">
    <property type="entry name" value="Fumarylacetoacetase-like, C-terminal domain"/>
    <property type="match status" value="1"/>
</dbReference>
<dbReference type="InterPro" id="IPR036663">
    <property type="entry name" value="Fumarylacetoacetase_C_sf"/>
</dbReference>
<keyword evidence="4" id="KW-1185">Reference proteome</keyword>
<dbReference type="NCBIfam" id="NF007967">
    <property type="entry name" value="PRK10691.1"/>
    <property type="match status" value="1"/>
</dbReference>
<name>A0A4R6UTJ1_9GAMM</name>
<gene>
    <name evidence="3" type="ORF">EV696_102144</name>
</gene>